<protein>
    <submittedName>
        <fullName evidence="3">Uncharacterized protein DUF1996</fullName>
    </submittedName>
</protein>
<evidence type="ECO:0000313" key="3">
    <source>
        <dbReference type="EMBL" id="PRY30969.1"/>
    </source>
</evidence>
<dbReference type="OrthoDB" id="581239at2"/>
<feature type="domain" description="DUF1996" evidence="2">
    <location>
        <begin position="76"/>
        <end position="283"/>
    </location>
</feature>
<dbReference type="Proteomes" id="UP000239494">
    <property type="component" value="Unassembled WGS sequence"/>
</dbReference>
<reference evidence="3 4" key="1">
    <citation type="submission" date="2018-03" db="EMBL/GenBank/DDBJ databases">
        <title>Genomic Encyclopedia of Archaeal and Bacterial Type Strains, Phase II (KMG-II): from individual species to whole genera.</title>
        <authorList>
            <person name="Goeker M."/>
        </authorList>
    </citation>
    <scope>NUCLEOTIDE SEQUENCE [LARGE SCALE GENOMIC DNA]</scope>
    <source>
        <strain evidence="3 4">DSM 44720</strain>
    </source>
</reference>
<dbReference type="EMBL" id="PVTF01000023">
    <property type="protein sequence ID" value="PRY30969.1"/>
    <property type="molecule type" value="Genomic_DNA"/>
</dbReference>
<dbReference type="PANTHER" id="PTHR43662:SF3">
    <property type="entry name" value="DOMAIN PROTEIN, PUTATIVE (AFU_ORTHOLOGUE AFUA_6G11970)-RELATED"/>
    <property type="match status" value="1"/>
</dbReference>
<accession>A0A2T0SC13</accession>
<proteinExistence type="predicted"/>
<feature type="transmembrane region" description="Helical" evidence="1">
    <location>
        <begin position="7"/>
        <end position="27"/>
    </location>
</feature>
<dbReference type="InterPro" id="IPR018535">
    <property type="entry name" value="DUF1996"/>
</dbReference>
<dbReference type="Pfam" id="PF09362">
    <property type="entry name" value="DUF1996"/>
    <property type="match status" value="1"/>
</dbReference>
<keyword evidence="4" id="KW-1185">Reference proteome</keyword>
<comment type="caution">
    <text evidence="3">The sequence shown here is derived from an EMBL/GenBank/DDBJ whole genome shotgun (WGS) entry which is preliminary data.</text>
</comment>
<name>A0A2T0SC13_9PSEU</name>
<keyword evidence="1" id="KW-0472">Membrane</keyword>
<evidence type="ECO:0000259" key="2">
    <source>
        <dbReference type="Pfam" id="PF09362"/>
    </source>
</evidence>
<dbReference type="PANTHER" id="PTHR43662">
    <property type="match status" value="1"/>
</dbReference>
<keyword evidence="1" id="KW-0812">Transmembrane</keyword>
<dbReference type="AlphaFoldDB" id="A0A2T0SC13"/>
<sequence length="309" mass="32736">MRRRLRGVIGATATTIAVLVIGVVVSYQPAGAGPQHGSHPGAVDQQQARAIADQVGVQGVSEFRVACSSSHRAGNDPIVFPGQTGVSHVHEFFGNRSTNASSTTTSLKAATTNCNPVADLSAYWVPTLYKNGQPVAPESVTVYYQGIHDMAQAKAPPQGLRYVVGNSKAVSPAENPSARWSCTTQSPSSPDFMNCPSGTKLETYLDFPTCWDGRNLDSANHRDHVVFWAGSCPGTHPVVLPRLELLITYPVNGGGLSLGGTVNGVNTTTAPGFTFHGDFMNAWDANELQRRMTNCINPGRKCGTDGNPA</sequence>
<organism evidence="3 4">
    <name type="scientific">Umezawaea tangerina</name>
    <dbReference type="NCBI Taxonomy" id="84725"/>
    <lineage>
        <taxon>Bacteria</taxon>
        <taxon>Bacillati</taxon>
        <taxon>Actinomycetota</taxon>
        <taxon>Actinomycetes</taxon>
        <taxon>Pseudonocardiales</taxon>
        <taxon>Pseudonocardiaceae</taxon>
        <taxon>Umezawaea</taxon>
    </lineage>
</organism>
<dbReference type="RefSeq" id="WP_106196642.1">
    <property type="nucleotide sequence ID" value="NZ_PVTF01000023.1"/>
</dbReference>
<evidence type="ECO:0000313" key="4">
    <source>
        <dbReference type="Proteomes" id="UP000239494"/>
    </source>
</evidence>
<gene>
    <name evidence="3" type="ORF">CLV43_12371</name>
</gene>
<evidence type="ECO:0000256" key="1">
    <source>
        <dbReference type="SAM" id="Phobius"/>
    </source>
</evidence>
<keyword evidence="1" id="KW-1133">Transmembrane helix</keyword>